<reference evidence="2 3" key="1">
    <citation type="journal article" name="Sci. Rep.">
        <title>Genome-scale phylogenetic analyses confirm Olpidium as the closest living zoosporic fungus to the non-flagellated, terrestrial fungi.</title>
        <authorList>
            <person name="Chang Y."/>
            <person name="Rochon D."/>
            <person name="Sekimoto S."/>
            <person name="Wang Y."/>
            <person name="Chovatia M."/>
            <person name="Sandor L."/>
            <person name="Salamov A."/>
            <person name="Grigoriev I.V."/>
            <person name="Stajich J.E."/>
            <person name="Spatafora J.W."/>
        </authorList>
    </citation>
    <scope>NUCLEOTIDE SEQUENCE [LARGE SCALE GENOMIC DNA]</scope>
    <source>
        <strain evidence="2">S191</strain>
    </source>
</reference>
<accession>A0A8H7ZVR8</accession>
<organism evidence="2 3">
    <name type="scientific">Olpidium bornovanus</name>
    <dbReference type="NCBI Taxonomy" id="278681"/>
    <lineage>
        <taxon>Eukaryota</taxon>
        <taxon>Fungi</taxon>
        <taxon>Fungi incertae sedis</taxon>
        <taxon>Olpidiomycota</taxon>
        <taxon>Olpidiomycotina</taxon>
        <taxon>Olpidiomycetes</taxon>
        <taxon>Olpidiales</taxon>
        <taxon>Olpidiaceae</taxon>
        <taxon>Olpidium</taxon>
    </lineage>
</organism>
<feature type="region of interest" description="Disordered" evidence="1">
    <location>
        <begin position="1"/>
        <end position="48"/>
    </location>
</feature>
<dbReference type="AlphaFoldDB" id="A0A8H7ZVR8"/>
<sequence>MQSRHTHAPDLQRAQPPARLGTRDDRGGGANADAADRPDGQRQQGGPLCLLSTVRGDATGSCQRAHADSDDIRTIPHGGEGQGVYHGDLQEIPSDQLVLFHPAGGDAVSVGGQPVSVKIVEDILHRWVANVSLGGTVVSTDLV</sequence>
<protein>
    <submittedName>
        <fullName evidence="2">Uncharacterized protein</fullName>
    </submittedName>
</protein>
<feature type="region of interest" description="Disordered" evidence="1">
    <location>
        <begin position="61"/>
        <end position="83"/>
    </location>
</feature>
<feature type="compositionally biased region" description="Basic and acidic residues" evidence="1">
    <location>
        <begin position="65"/>
        <end position="74"/>
    </location>
</feature>
<proteinExistence type="predicted"/>
<keyword evidence="3" id="KW-1185">Reference proteome</keyword>
<evidence type="ECO:0000313" key="2">
    <source>
        <dbReference type="EMBL" id="KAG5460349.1"/>
    </source>
</evidence>
<name>A0A8H7ZVR8_9FUNG</name>
<comment type="caution">
    <text evidence="2">The sequence shown here is derived from an EMBL/GenBank/DDBJ whole genome shotgun (WGS) entry which is preliminary data.</text>
</comment>
<dbReference type="Proteomes" id="UP000673691">
    <property type="component" value="Unassembled WGS sequence"/>
</dbReference>
<gene>
    <name evidence="2" type="ORF">BJ554DRAFT_7616</name>
</gene>
<dbReference type="EMBL" id="JAEFCI010005352">
    <property type="protein sequence ID" value="KAG5460349.1"/>
    <property type="molecule type" value="Genomic_DNA"/>
</dbReference>
<evidence type="ECO:0000313" key="3">
    <source>
        <dbReference type="Proteomes" id="UP000673691"/>
    </source>
</evidence>
<evidence type="ECO:0000256" key="1">
    <source>
        <dbReference type="SAM" id="MobiDB-lite"/>
    </source>
</evidence>